<evidence type="ECO:0000313" key="6">
    <source>
        <dbReference type="EMBL" id="MDR6239170.1"/>
    </source>
</evidence>
<keyword evidence="7" id="KW-1185">Reference proteome</keyword>
<dbReference type="PANTHER" id="PTHR42978:SF6">
    <property type="entry name" value="QUORUM-QUENCHING LACTONASE YTNP-RELATED"/>
    <property type="match status" value="1"/>
</dbReference>
<dbReference type="GO" id="GO:0016787">
    <property type="term" value="F:hydrolase activity"/>
    <property type="evidence" value="ECO:0007669"/>
    <property type="project" value="UniProtKB-KW"/>
</dbReference>
<keyword evidence="4" id="KW-0862">Zinc</keyword>
<evidence type="ECO:0000256" key="2">
    <source>
        <dbReference type="ARBA" id="ARBA00022723"/>
    </source>
</evidence>
<dbReference type="EMBL" id="JAVDQD010000002">
    <property type="protein sequence ID" value="MDR6239170.1"/>
    <property type="molecule type" value="Genomic_DNA"/>
</dbReference>
<dbReference type="SUPFAM" id="SSF56281">
    <property type="entry name" value="Metallo-hydrolase/oxidoreductase"/>
    <property type="match status" value="1"/>
</dbReference>
<dbReference type="GO" id="GO:0046872">
    <property type="term" value="F:metal ion binding"/>
    <property type="evidence" value="ECO:0007669"/>
    <property type="project" value="UniProtKB-KW"/>
</dbReference>
<dbReference type="Pfam" id="PF00753">
    <property type="entry name" value="Lactamase_B"/>
    <property type="match status" value="1"/>
</dbReference>
<sequence>MKLNIINAGHFRLDGGSMFGIVPKSIWGKACPSDIDNRIELAANCLLIQTDDRNIIIDTGLGNKQNEKFFGHYNWDKNSLGLEKGLWNNGLTPNDITDVFHTHLHFDHCGGAIKRDENDSLIPTFPNATYWLSKKHLEWALNPNDKEKGSFLKENISPISTLDSLKFVEEGHDLPFEIITVNGHTESQILPLINCNGHKLIFAADLLPTTSHIPMPYVMSYDINPLLTIEEKKKWFETALIEECIFILGHDPYSECCTLRIENGKYKMNDAGKIKDFI</sequence>
<protein>
    <submittedName>
        <fullName evidence="6">Glyoxylase-like metal-dependent hydrolase (Beta-lactamase superfamily II)</fullName>
    </submittedName>
</protein>
<feature type="domain" description="Metallo-beta-lactamase" evidence="5">
    <location>
        <begin position="42"/>
        <end position="250"/>
    </location>
</feature>
<evidence type="ECO:0000256" key="1">
    <source>
        <dbReference type="ARBA" id="ARBA00007749"/>
    </source>
</evidence>
<evidence type="ECO:0000256" key="4">
    <source>
        <dbReference type="ARBA" id="ARBA00022833"/>
    </source>
</evidence>
<dbReference type="Proteomes" id="UP001185092">
    <property type="component" value="Unassembled WGS sequence"/>
</dbReference>
<keyword evidence="3 6" id="KW-0378">Hydrolase</keyword>
<dbReference type="InterPro" id="IPR001279">
    <property type="entry name" value="Metallo-B-lactamas"/>
</dbReference>
<dbReference type="CDD" id="cd16281">
    <property type="entry name" value="metallo-hydrolase-like_MBL-fold"/>
    <property type="match status" value="1"/>
</dbReference>
<dbReference type="InterPro" id="IPR051013">
    <property type="entry name" value="MBL_superfamily_lactonases"/>
</dbReference>
<comment type="similarity">
    <text evidence="1">Belongs to the metallo-beta-lactamase superfamily.</text>
</comment>
<comment type="caution">
    <text evidence="6">The sequence shown here is derived from an EMBL/GenBank/DDBJ whole genome shotgun (WGS) entry which is preliminary data.</text>
</comment>
<dbReference type="RefSeq" id="WP_309938731.1">
    <property type="nucleotide sequence ID" value="NZ_AP025305.1"/>
</dbReference>
<name>A0AAE4BSS2_9BACT</name>
<dbReference type="InterPro" id="IPR036866">
    <property type="entry name" value="RibonucZ/Hydroxyglut_hydro"/>
</dbReference>
<evidence type="ECO:0000259" key="5">
    <source>
        <dbReference type="SMART" id="SM00849"/>
    </source>
</evidence>
<dbReference type="Gene3D" id="3.60.15.10">
    <property type="entry name" value="Ribonuclease Z/Hydroxyacylglutathione hydrolase-like"/>
    <property type="match status" value="1"/>
</dbReference>
<proteinExistence type="inferred from homology"/>
<keyword evidence="2" id="KW-0479">Metal-binding</keyword>
<dbReference type="SMART" id="SM00849">
    <property type="entry name" value="Lactamase_B"/>
    <property type="match status" value="1"/>
</dbReference>
<gene>
    <name evidence="6" type="ORF">HNQ88_002207</name>
</gene>
<dbReference type="PANTHER" id="PTHR42978">
    <property type="entry name" value="QUORUM-QUENCHING LACTONASE YTNP-RELATED-RELATED"/>
    <property type="match status" value="1"/>
</dbReference>
<evidence type="ECO:0000256" key="3">
    <source>
        <dbReference type="ARBA" id="ARBA00022801"/>
    </source>
</evidence>
<reference evidence="6" key="1">
    <citation type="submission" date="2023-07" db="EMBL/GenBank/DDBJ databases">
        <title>Genomic Encyclopedia of Type Strains, Phase IV (KMG-IV): sequencing the most valuable type-strain genomes for metagenomic binning, comparative biology and taxonomic classification.</title>
        <authorList>
            <person name="Goeker M."/>
        </authorList>
    </citation>
    <scope>NUCLEOTIDE SEQUENCE</scope>
    <source>
        <strain evidence="6">DSM 26174</strain>
    </source>
</reference>
<organism evidence="6 7">
    <name type="scientific">Aureibacter tunicatorum</name>
    <dbReference type="NCBI Taxonomy" id="866807"/>
    <lineage>
        <taxon>Bacteria</taxon>
        <taxon>Pseudomonadati</taxon>
        <taxon>Bacteroidota</taxon>
        <taxon>Cytophagia</taxon>
        <taxon>Cytophagales</taxon>
        <taxon>Persicobacteraceae</taxon>
        <taxon>Aureibacter</taxon>
    </lineage>
</organism>
<accession>A0AAE4BSS2</accession>
<evidence type="ECO:0000313" key="7">
    <source>
        <dbReference type="Proteomes" id="UP001185092"/>
    </source>
</evidence>
<dbReference type="AlphaFoldDB" id="A0AAE4BSS2"/>